<evidence type="ECO:0000259" key="2">
    <source>
        <dbReference type="Pfam" id="PF26534"/>
    </source>
</evidence>
<evidence type="ECO:0000256" key="1">
    <source>
        <dbReference type="SAM" id="SignalP"/>
    </source>
</evidence>
<organism evidence="3 4">
    <name type="scientific">Teratosphaeria nubilosa</name>
    <dbReference type="NCBI Taxonomy" id="161662"/>
    <lineage>
        <taxon>Eukaryota</taxon>
        <taxon>Fungi</taxon>
        <taxon>Dikarya</taxon>
        <taxon>Ascomycota</taxon>
        <taxon>Pezizomycotina</taxon>
        <taxon>Dothideomycetes</taxon>
        <taxon>Dothideomycetidae</taxon>
        <taxon>Mycosphaerellales</taxon>
        <taxon>Teratosphaeriaceae</taxon>
        <taxon>Teratosphaeria</taxon>
    </lineage>
</organism>
<name>A0A6G1LGW8_9PEZI</name>
<feature type="chain" id="PRO_5026261363" description="NTF2-like domain-containing protein" evidence="1">
    <location>
        <begin position="19"/>
        <end position="180"/>
    </location>
</feature>
<accession>A0A6G1LGW8</accession>
<keyword evidence="1" id="KW-0732">Signal</keyword>
<feature type="signal peptide" evidence="1">
    <location>
        <begin position="1"/>
        <end position="18"/>
    </location>
</feature>
<gene>
    <name evidence="3" type="ORF">EJ03DRAFT_348992</name>
</gene>
<keyword evidence="4" id="KW-1185">Reference proteome</keyword>
<dbReference type="Proteomes" id="UP000799436">
    <property type="component" value="Unassembled WGS sequence"/>
</dbReference>
<dbReference type="EMBL" id="ML995816">
    <property type="protein sequence ID" value="KAF2772191.1"/>
    <property type="molecule type" value="Genomic_DNA"/>
</dbReference>
<proteinExistence type="predicted"/>
<dbReference type="OrthoDB" id="5596743at2759"/>
<reference evidence="3" key="1">
    <citation type="journal article" date="2020" name="Stud. Mycol.">
        <title>101 Dothideomycetes genomes: a test case for predicting lifestyles and emergence of pathogens.</title>
        <authorList>
            <person name="Haridas S."/>
            <person name="Albert R."/>
            <person name="Binder M."/>
            <person name="Bloem J."/>
            <person name="Labutti K."/>
            <person name="Salamov A."/>
            <person name="Andreopoulos B."/>
            <person name="Baker S."/>
            <person name="Barry K."/>
            <person name="Bills G."/>
            <person name="Bluhm B."/>
            <person name="Cannon C."/>
            <person name="Castanera R."/>
            <person name="Culley D."/>
            <person name="Daum C."/>
            <person name="Ezra D."/>
            <person name="Gonzalez J."/>
            <person name="Henrissat B."/>
            <person name="Kuo A."/>
            <person name="Liang C."/>
            <person name="Lipzen A."/>
            <person name="Lutzoni F."/>
            <person name="Magnuson J."/>
            <person name="Mondo S."/>
            <person name="Nolan M."/>
            <person name="Ohm R."/>
            <person name="Pangilinan J."/>
            <person name="Park H.-J."/>
            <person name="Ramirez L."/>
            <person name="Alfaro M."/>
            <person name="Sun H."/>
            <person name="Tritt A."/>
            <person name="Yoshinaga Y."/>
            <person name="Zwiers L.-H."/>
            <person name="Turgeon B."/>
            <person name="Goodwin S."/>
            <person name="Spatafora J."/>
            <person name="Crous P."/>
            <person name="Grigoriev I."/>
        </authorList>
    </citation>
    <scope>NUCLEOTIDE SEQUENCE</scope>
    <source>
        <strain evidence="3">CBS 116005</strain>
    </source>
</reference>
<feature type="domain" description="NTF2-like" evidence="2">
    <location>
        <begin position="19"/>
        <end position="159"/>
    </location>
</feature>
<protein>
    <recommendedName>
        <fullName evidence="2">NTF2-like domain-containing protein</fullName>
    </recommendedName>
</protein>
<dbReference type="Pfam" id="PF26534">
    <property type="entry name" value="NTF2_7"/>
    <property type="match status" value="1"/>
</dbReference>
<dbReference type="InterPro" id="IPR058645">
    <property type="entry name" value="NTF2-like_dom_7"/>
</dbReference>
<dbReference type="AlphaFoldDB" id="A0A6G1LGW8"/>
<sequence>MAALVATAVTSLLSVAEGCLTYNDANQLATNFGKLVSNYNSELANQTLAPNFQDYSESVNSLMASGGGSHDSLLNATFSSRSAFETASSATSAEPFTLKNVWYTCDTVTFRWVSEQNPKPVVGISVGHTVLAPIGNPTLYQFDEIWGEFDSAAWLTNLGLLETTESSSKKEKRTEVAFEA</sequence>
<evidence type="ECO:0000313" key="4">
    <source>
        <dbReference type="Proteomes" id="UP000799436"/>
    </source>
</evidence>
<evidence type="ECO:0000313" key="3">
    <source>
        <dbReference type="EMBL" id="KAF2772191.1"/>
    </source>
</evidence>